<dbReference type="PANTHER" id="PTHR35869:SF1">
    <property type="entry name" value="OUTER-MEMBRANE LIPOPROTEIN CARRIER PROTEIN"/>
    <property type="match status" value="1"/>
</dbReference>
<sequence>MRSVTLFGVYLALLAVPAPALLAQEADLPPLEEQSVEEDQSLKALRQVQAYMDGVESLEAEFRQHAPNGNVATGRLYLERPGYVRFDYTDETPFLIVADGTTLNFIDYEIGQVTKWPLKKTPLRALLGGSIDLASLQANISRGRPGLEDLILLSARDPENPEQGEITLYFMPDEAMPTGLRLLGWNVLDAKGETTEVALTDQQVNVSLDDALWTFEDPRGLTKRRRTRR</sequence>
<evidence type="ECO:0000313" key="4">
    <source>
        <dbReference type="Proteomes" id="UP001595776"/>
    </source>
</evidence>
<dbReference type="InterPro" id="IPR029046">
    <property type="entry name" value="LolA/LolB/LppX"/>
</dbReference>
<dbReference type="EMBL" id="JBHSCR010000001">
    <property type="protein sequence ID" value="MFC4346677.1"/>
    <property type="molecule type" value="Genomic_DNA"/>
</dbReference>
<dbReference type="Gene3D" id="2.50.20.10">
    <property type="entry name" value="Lipoprotein localisation LolA/LolB/LppX"/>
    <property type="match status" value="1"/>
</dbReference>
<dbReference type="Pfam" id="PF03548">
    <property type="entry name" value="LolA"/>
    <property type="match status" value="1"/>
</dbReference>
<name>A0ABV8U6Z8_9PROT</name>
<reference evidence="4" key="1">
    <citation type="journal article" date="2019" name="Int. J. Syst. Evol. Microbiol.">
        <title>The Global Catalogue of Microorganisms (GCM) 10K type strain sequencing project: providing services to taxonomists for standard genome sequencing and annotation.</title>
        <authorList>
            <consortium name="The Broad Institute Genomics Platform"/>
            <consortium name="The Broad Institute Genome Sequencing Center for Infectious Disease"/>
            <person name="Wu L."/>
            <person name="Ma J."/>
        </authorList>
    </citation>
    <scope>NUCLEOTIDE SEQUENCE [LARGE SCALE GENOMIC DNA]</scope>
    <source>
        <strain evidence="4">CGMCC 1.15304</strain>
    </source>
</reference>
<evidence type="ECO:0000256" key="1">
    <source>
        <dbReference type="ARBA" id="ARBA00022729"/>
    </source>
</evidence>
<keyword evidence="3" id="KW-0449">Lipoprotein</keyword>
<feature type="chain" id="PRO_5046516943" evidence="2">
    <location>
        <begin position="24"/>
        <end position="229"/>
    </location>
</feature>
<dbReference type="PANTHER" id="PTHR35869">
    <property type="entry name" value="OUTER-MEMBRANE LIPOPROTEIN CARRIER PROTEIN"/>
    <property type="match status" value="1"/>
</dbReference>
<feature type="signal peptide" evidence="2">
    <location>
        <begin position="1"/>
        <end position="23"/>
    </location>
</feature>
<proteinExistence type="predicted"/>
<evidence type="ECO:0000256" key="2">
    <source>
        <dbReference type="SAM" id="SignalP"/>
    </source>
</evidence>
<comment type="caution">
    <text evidence="3">The sequence shown here is derived from an EMBL/GenBank/DDBJ whole genome shotgun (WGS) entry which is preliminary data.</text>
</comment>
<keyword evidence="4" id="KW-1185">Reference proteome</keyword>
<dbReference type="CDD" id="cd16325">
    <property type="entry name" value="LolA"/>
    <property type="match status" value="1"/>
</dbReference>
<keyword evidence="1 2" id="KW-0732">Signal</keyword>
<dbReference type="RefSeq" id="WP_068148242.1">
    <property type="nucleotide sequence ID" value="NZ_JBHSCR010000001.1"/>
</dbReference>
<dbReference type="InterPro" id="IPR004564">
    <property type="entry name" value="OM_lipoprot_carrier_LolA-like"/>
</dbReference>
<protein>
    <submittedName>
        <fullName evidence="3">Outer membrane lipoprotein carrier protein LolA</fullName>
    </submittedName>
</protein>
<dbReference type="SUPFAM" id="SSF89392">
    <property type="entry name" value="Prokaryotic lipoproteins and lipoprotein localization factors"/>
    <property type="match status" value="1"/>
</dbReference>
<dbReference type="Proteomes" id="UP001595776">
    <property type="component" value="Unassembled WGS sequence"/>
</dbReference>
<accession>A0ABV8U6Z8</accession>
<organism evidence="3 4">
    <name type="scientific">Kordiimonas lipolytica</name>
    <dbReference type="NCBI Taxonomy" id="1662421"/>
    <lineage>
        <taxon>Bacteria</taxon>
        <taxon>Pseudomonadati</taxon>
        <taxon>Pseudomonadota</taxon>
        <taxon>Alphaproteobacteria</taxon>
        <taxon>Kordiimonadales</taxon>
        <taxon>Kordiimonadaceae</taxon>
        <taxon>Kordiimonas</taxon>
    </lineage>
</organism>
<evidence type="ECO:0000313" key="3">
    <source>
        <dbReference type="EMBL" id="MFC4346677.1"/>
    </source>
</evidence>
<gene>
    <name evidence="3" type="ORF">ACFO5Q_02305</name>
</gene>